<name>A0A367X5F2_9PROT</name>
<dbReference type="Pfam" id="PF12833">
    <property type="entry name" value="HTH_18"/>
    <property type="match status" value="1"/>
</dbReference>
<evidence type="ECO:0000259" key="4">
    <source>
        <dbReference type="PROSITE" id="PS01124"/>
    </source>
</evidence>
<dbReference type="EMBL" id="JPWI01000001">
    <property type="protein sequence ID" value="RCK48865.1"/>
    <property type="molecule type" value="Genomic_DNA"/>
</dbReference>
<dbReference type="InterPro" id="IPR020449">
    <property type="entry name" value="Tscrpt_reg_AraC-type_HTH"/>
</dbReference>
<sequence>MVQMIGDPLSSSLKLVNATAILSGGLKIGGAWGFSFPPPTKLKFIAIVEGCAQLRFFDDPGLITLECGDVLLLNGATGFTIFSDPDVTPVEISSVFQSGEKADNILTIGQDIDFYLIGGHIDFNQIGRDILVNALPKQLLIPASNSAAGTITWLLQHLAREMANEKIGSQIASTQLAQLVFVQSLRAYIEQCDMIPVGWLRGLADKHIAPALHLMHDDPAYQWQLEELAHKVGMSRTGFAERFRKTVGVTPLGYLRNWRMRLAEQALRDTNETIATIALSLGYTSESAFSTAFKQVIGTAPRNYRSENKTAPLDLTDWANKMPFPDHVGFAS</sequence>
<protein>
    <recommendedName>
        <fullName evidence="4">HTH araC/xylS-type domain-containing protein</fullName>
    </recommendedName>
</protein>
<dbReference type="InterPro" id="IPR032783">
    <property type="entry name" value="AraC_lig"/>
</dbReference>
<dbReference type="PROSITE" id="PS00041">
    <property type="entry name" value="HTH_ARAC_FAMILY_1"/>
    <property type="match status" value="1"/>
</dbReference>
<keyword evidence="3" id="KW-0804">Transcription</keyword>
<dbReference type="AlphaFoldDB" id="A0A367X5F2"/>
<keyword evidence="2" id="KW-0238">DNA-binding</keyword>
<dbReference type="Pfam" id="PF12852">
    <property type="entry name" value="Cupin_6"/>
    <property type="match status" value="1"/>
</dbReference>
<accession>A0A367X5F2</accession>
<dbReference type="InterPro" id="IPR018060">
    <property type="entry name" value="HTH_AraC"/>
</dbReference>
<dbReference type="Gene3D" id="1.10.10.60">
    <property type="entry name" value="Homeodomain-like"/>
    <property type="match status" value="2"/>
</dbReference>
<evidence type="ECO:0000313" key="5">
    <source>
        <dbReference type="EMBL" id="RCK48865.1"/>
    </source>
</evidence>
<organism evidence="5 6">
    <name type="scientific">Thalassospira profundimaris</name>
    <dbReference type="NCBI Taxonomy" id="502049"/>
    <lineage>
        <taxon>Bacteria</taxon>
        <taxon>Pseudomonadati</taxon>
        <taxon>Pseudomonadota</taxon>
        <taxon>Alphaproteobacteria</taxon>
        <taxon>Rhodospirillales</taxon>
        <taxon>Thalassospiraceae</taxon>
        <taxon>Thalassospira</taxon>
    </lineage>
</organism>
<evidence type="ECO:0000256" key="2">
    <source>
        <dbReference type="ARBA" id="ARBA00023125"/>
    </source>
</evidence>
<evidence type="ECO:0000313" key="6">
    <source>
        <dbReference type="Proteomes" id="UP000252255"/>
    </source>
</evidence>
<comment type="caution">
    <text evidence="5">The sequence shown here is derived from an EMBL/GenBank/DDBJ whole genome shotgun (WGS) entry which is preliminary data.</text>
</comment>
<reference evidence="5 6" key="1">
    <citation type="submission" date="2014-07" db="EMBL/GenBank/DDBJ databases">
        <title>Draft genome sequence of Thalassospira profundimaris PR54-5.</title>
        <authorList>
            <person name="Lai Q."/>
            <person name="Shao Z."/>
        </authorList>
    </citation>
    <scope>NUCLEOTIDE SEQUENCE [LARGE SCALE GENOMIC DNA]</scope>
    <source>
        <strain evidence="5 6">PR54-5</strain>
    </source>
</reference>
<proteinExistence type="predicted"/>
<dbReference type="Proteomes" id="UP000252255">
    <property type="component" value="Unassembled WGS sequence"/>
</dbReference>
<dbReference type="GO" id="GO:0043565">
    <property type="term" value="F:sequence-specific DNA binding"/>
    <property type="evidence" value="ECO:0007669"/>
    <property type="project" value="InterPro"/>
</dbReference>
<dbReference type="GO" id="GO:0003700">
    <property type="term" value="F:DNA-binding transcription factor activity"/>
    <property type="evidence" value="ECO:0007669"/>
    <property type="project" value="InterPro"/>
</dbReference>
<dbReference type="PROSITE" id="PS01124">
    <property type="entry name" value="HTH_ARAC_FAMILY_2"/>
    <property type="match status" value="1"/>
</dbReference>
<dbReference type="PANTHER" id="PTHR46796">
    <property type="entry name" value="HTH-TYPE TRANSCRIPTIONAL ACTIVATOR RHAS-RELATED"/>
    <property type="match status" value="1"/>
</dbReference>
<dbReference type="SUPFAM" id="SSF46689">
    <property type="entry name" value="Homeodomain-like"/>
    <property type="match status" value="2"/>
</dbReference>
<dbReference type="PANTHER" id="PTHR46796:SF7">
    <property type="entry name" value="ARAC FAMILY TRANSCRIPTIONAL REGULATOR"/>
    <property type="match status" value="1"/>
</dbReference>
<gene>
    <name evidence="5" type="ORF">TH30_00575</name>
</gene>
<dbReference type="InterPro" id="IPR050204">
    <property type="entry name" value="AraC_XylS_family_regulators"/>
</dbReference>
<dbReference type="SMART" id="SM00342">
    <property type="entry name" value="HTH_ARAC"/>
    <property type="match status" value="1"/>
</dbReference>
<dbReference type="PRINTS" id="PR00032">
    <property type="entry name" value="HTHARAC"/>
</dbReference>
<feature type="domain" description="HTH araC/xylS-type" evidence="4">
    <location>
        <begin position="209"/>
        <end position="307"/>
    </location>
</feature>
<evidence type="ECO:0000256" key="3">
    <source>
        <dbReference type="ARBA" id="ARBA00023163"/>
    </source>
</evidence>
<dbReference type="InterPro" id="IPR009057">
    <property type="entry name" value="Homeodomain-like_sf"/>
</dbReference>
<keyword evidence="1" id="KW-0805">Transcription regulation</keyword>
<evidence type="ECO:0000256" key="1">
    <source>
        <dbReference type="ARBA" id="ARBA00023015"/>
    </source>
</evidence>
<dbReference type="InterPro" id="IPR018062">
    <property type="entry name" value="HTH_AraC-typ_CS"/>
</dbReference>